<evidence type="ECO:0000256" key="1">
    <source>
        <dbReference type="ARBA" id="ARBA00022448"/>
    </source>
</evidence>
<organism evidence="9 10">
    <name type="scientific">Candidatus Danuiimicrobium aquiferis</name>
    <dbReference type="NCBI Taxonomy" id="1801832"/>
    <lineage>
        <taxon>Bacteria</taxon>
        <taxon>Pseudomonadati</taxon>
        <taxon>Candidatus Omnitrophota</taxon>
        <taxon>Candidatus Danuiimicrobium</taxon>
    </lineage>
</organism>
<feature type="transmembrane region" description="Helical" evidence="7">
    <location>
        <begin position="529"/>
        <end position="549"/>
    </location>
</feature>
<reference evidence="9 10" key="1">
    <citation type="journal article" date="2016" name="Nat. Commun.">
        <title>Thousands of microbial genomes shed light on interconnected biogeochemical processes in an aquifer system.</title>
        <authorList>
            <person name="Anantharaman K."/>
            <person name="Brown C.T."/>
            <person name="Hug L.A."/>
            <person name="Sharon I."/>
            <person name="Castelle C.J."/>
            <person name="Probst A.J."/>
            <person name="Thomas B.C."/>
            <person name="Singh A."/>
            <person name="Wilkins M.J."/>
            <person name="Karaoz U."/>
            <person name="Brodie E.L."/>
            <person name="Williams K.H."/>
            <person name="Hubbard S.S."/>
            <person name="Banfield J.F."/>
        </authorList>
    </citation>
    <scope>NUCLEOTIDE SEQUENCE [LARGE SCALE GENOMIC DNA]</scope>
</reference>
<dbReference type="Proteomes" id="UP000178187">
    <property type="component" value="Unassembled WGS sequence"/>
</dbReference>
<dbReference type="PROSITE" id="PS51007">
    <property type="entry name" value="CYTC"/>
    <property type="match status" value="3"/>
</dbReference>
<evidence type="ECO:0000313" key="10">
    <source>
        <dbReference type="Proteomes" id="UP000178187"/>
    </source>
</evidence>
<dbReference type="InterPro" id="IPR036909">
    <property type="entry name" value="Cyt_c-like_dom_sf"/>
</dbReference>
<dbReference type="PANTHER" id="PTHR37823:SF1">
    <property type="entry name" value="CYTOCHROME C-553-LIKE"/>
    <property type="match status" value="1"/>
</dbReference>
<dbReference type="AlphaFoldDB" id="A0A1G1KT14"/>
<evidence type="ECO:0000259" key="8">
    <source>
        <dbReference type="PROSITE" id="PS51007"/>
    </source>
</evidence>
<dbReference type="InterPro" id="IPR051811">
    <property type="entry name" value="Cytochrome_c550/c551-like"/>
</dbReference>
<dbReference type="GO" id="GO:0020037">
    <property type="term" value="F:heme binding"/>
    <property type="evidence" value="ECO:0007669"/>
    <property type="project" value="InterPro"/>
</dbReference>
<name>A0A1G1KT14_9BACT</name>
<keyword evidence="3 6" id="KW-0479">Metal-binding</keyword>
<keyword evidence="4" id="KW-0249">Electron transport</keyword>
<dbReference type="GO" id="GO:0046872">
    <property type="term" value="F:metal ion binding"/>
    <property type="evidence" value="ECO:0007669"/>
    <property type="project" value="UniProtKB-KW"/>
</dbReference>
<sequence length="571" mass="63960">MNKLFKIIIILSCFVITSILLMEAWRENLNMDWQKYQRKYKDELFHMAQTAQDRSNAGDFEIMLRQIVLPKLDRSDRCVTCHIAIEDSRMSHMQNPLKSHPGDYLDTHDVYVVGCTSCHDGQGRAITTEAAHGRGAKQFWEQPLLEGPFLESSCVRCHADTLQQTPNSNSGRVLFQQRGCFACHSIGDIGGVKGPALSDIGRASFHKKMPVPENRERLLSQFNGNVNLAYLFEAVTEPDAQPKDTLMKKMDLTEEEVTAILVYLKSLSAERRVMDVGVSETQVATSMTMPKISSAKSLSQVSGASAKGYVIFSRTCVACHTIGSGDRTGPDLKGVTSRRNGEWLKKLIQFPTQMTEEKDPIVMQLLEKYKTPMIDMGLTVEDVEEVIKYLKNPEAVVLDASAAKNGITSGNEKNAPKVTDNAAIRKGRVLFQGKQRFLQEGPSCIACHDVGNDSLLGGGRLAKELTTAYSRLGDIGMDAILKNQPFPLMREAYKDKPLTRDEISALVAFLEQAEKEQKDRPQKHYGSKMFFIGFAGFMVLLGFYGVFWFNRRNKPVNKDVYDRQTKSAKKL</sequence>
<protein>
    <recommendedName>
        <fullName evidence="8">Cytochrome c domain-containing protein</fullName>
    </recommendedName>
</protein>
<evidence type="ECO:0000256" key="2">
    <source>
        <dbReference type="ARBA" id="ARBA00022617"/>
    </source>
</evidence>
<feature type="domain" description="Cytochrome c" evidence="8">
    <location>
        <begin position="422"/>
        <end position="514"/>
    </location>
</feature>
<dbReference type="InterPro" id="IPR036280">
    <property type="entry name" value="Multihaem_cyt_sf"/>
</dbReference>
<keyword evidence="1" id="KW-0813">Transport</keyword>
<dbReference type="SUPFAM" id="SSF48695">
    <property type="entry name" value="Multiheme cytochromes"/>
    <property type="match status" value="1"/>
</dbReference>
<dbReference type="Pfam" id="PF00034">
    <property type="entry name" value="Cytochrom_C"/>
    <property type="match status" value="2"/>
</dbReference>
<proteinExistence type="predicted"/>
<gene>
    <name evidence="9" type="ORF">A3G33_11055</name>
</gene>
<evidence type="ECO:0000256" key="5">
    <source>
        <dbReference type="ARBA" id="ARBA00023004"/>
    </source>
</evidence>
<dbReference type="GO" id="GO:0009055">
    <property type="term" value="F:electron transfer activity"/>
    <property type="evidence" value="ECO:0007669"/>
    <property type="project" value="InterPro"/>
</dbReference>
<evidence type="ECO:0000256" key="7">
    <source>
        <dbReference type="SAM" id="Phobius"/>
    </source>
</evidence>
<dbReference type="EMBL" id="MHFR01000054">
    <property type="protein sequence ID" value="OGW96036.1"/>
    <property type="molecule type" value="Genomic_DNA"/>
</dbReference>
<dbReference type="InterPro" id="IPR009056">
    <property type="entry name" value="Cyt_c-like_dom"/>
</dbReference>
<keyword evidence="7" id="KW-1133">Transmembrane helix</keyword>
<feature type="domain" description="Cytochrome c" evidence="8">
    <location>
        <begin position="166"/>
        <end position="268"/>
    </location>
</feature>
<dbReference type="SUPFAM" id="SSF46626">
    <property type="entry name" value="Cytochrome c"/>
    <property type="match status" value="3"/>
</dbReference>
<keyword evidence="7" id="KW-0812">Transmembrane</keyword>
<feature type="transmembrane region" description="Helical" evidence="7">
    <location>
        <begin position="7"/>
        <end position="25"/>
    </location>
</feature>
<evidence type="ECO:0000256" key="3">
    <source>
        <dbReference type="ARBA" id="ARBA00022723"/>
    </source>
</evidence>
<keyword evidence="7" id="KW-0472">Membrane</keyword>
<dbReference type="PANTHER" id="PTHR37823">
    <property type="entry name" value="CYTOCHROME C-553-LIKE"/>
    <property type="match status" value="1"/>
</dbReference>
<accession>A0A1G1KT14</accession>
<keyword evidence="5 6" id="KW-0408">Iron</keyword>
<evidence type="ECO:0000256" key="4">
    <source>
        <dbReference type="ARBA" id="ARBA00022982"/>
    </source>
</evidence>
<dbReference type="Gene3D" id="1.10.760.10">
    <property type="entry name" value="Cytochrome c-like domain"/>
    <property type="match status" value="3"/>
</dbReference>
<feature type="domain" description="Cytochrome c" evidence="8">
    <location>
        <begin position="303"/>
        <end position="394"/>
    </location>
</feature>
<keyword evidence="2 6" id="KW-0349">Heme</keyword>
<evidence type="ECO:0000256" key="6">
    <source>
        <dbReference type="PROSITE-ProRule" id="PRU00433"/>
    </source>
</evidence>
<comment type="caution">
    <text evidence="9">The sequence shown here is derived from an EMBL/GenBank/DDBJ whole genome shotgun (WGS) entry which is preliminary data.</text>
</comment>
<evidence type="ECO:0000313" key="9">
    <source>
        <dbReference type="EMBL" id="OGW96036.1"/>
    </source>
</evidence>